<feature type="compositionally biased region" description="Low complexity" evidence="10">
    <location>
        <begin position="275"/>
        <end position="286"/>
    </location>
</feature>
<keyword evidence="8" id="KW-0695">RNA-directed DNA polymerase</keyword>
<keyword evidence="3" id="KW-0808">Transferase</keyword>
<protein>
    <recommendedName>
        <fullName evidence="1">RNA-directed DNA polymerase</fullName>
        <ecNumber evidence="1">2.7.7.49</ecNumber>
    </recommendedName>
</protein>
<dbReference type="GO" id="GO:0015074">
    <property type="term" value="P:DNA integration"/>
    <property type="evidence" value="ECO:0007669"/>
    <property type="project" value="InterPro"/>
</dbReference>
<dbReference type="EC" id="2.7.7.49" evidence="1"/>
<dbReference type="FunFam" id="3.30.70.270:FF:000020">
    <property type="entry name" value="Transposon Tf2-6 polyprotein-like Protein"/>
    <property type="match status" value="1"/>
</dbReference>
<feature type="domain" description="Integrase catalytic" evidence="12">
    <location>
        <begin position="1572"/>
        <end position="1746"/>
    </location>
</feature>
<dbReference type="Pfam" id="PF17921">
    <property type="entry name" value="Integrase_H2C2"/>
    <property type="match status" value="1"/>
</dbReference>
<keyword evidence="7" id="KW-0378">Hydrolase</keyword>
<gene>
    <name evidence="13" type="ORF">PF002_g24511</name>
</gene>
<proteinExistence type="predicted"/>
<feature type="compositionally biased region" description="Basic and acidic residues" evidence="10">
    <location>
        <begin position="1310"/>
        <end position="1324"/>
    </location>
</feature>
<feature type="compositionally biased region" description="Basic and acidic residues" evidence="10">
    <location>
        <begin position="251"/>
        <end position="263"/>
    </location>
</feature>
<dbReference type="CDD" id="cd01647">
    <property type="entry name" value="RT_LTR"/>
    <property type="match status" value="1"/>
</dbReference>
<evidence type="ECO:0000256" key="6">
    <source>
        <dbReference type="ARBA" id="ARBA00022759"/>
    </source>
</evidence>
<dbReference type="PANTHER" id="PTHR37984:SF5">
    <property type="entry name" value="PROTEIN NYNRIN-LIKE"/>
    <property type="match status" value="1"/>
</dbReference>
<evidence type="ECO:0000256" key="5">
    <source>
        <dbReference type="ARBA" id="ARBA00022722"/>
    </source>
</evidence>
<dbReference type="GO" id="GO:0006508">
    <property type="term" value="P:proteolysis"/>
    <property type="evidence" value="ECO:0007669"/>
    <property type="project" value="UniProtKB-KW"/>
</dbReference>
<dbReference type="InterPro" id="IPR041588">
    <property type="entry name" value="Integrase_H2C2"/>
</dbReference>
<feature type="compositionally biased region" description="Polar residues" evidence="10">
    <location>
        <begin position="300"/>
        <end position="309"/>
    </location>
</feature>
<keyword evidence="5" id="KW-0540">Nuclease</keyword>
<dbReference type="PROSITE" id="PS50158">
    <property type="entry name" value="ZF_CCHC"/>
    <property type="match status" value="1"/>
</dbReference>
<dbReference type="Gene3D" id="3.30.70.270">
    <property type="match status" value="2"/>
</dbReference>
<dbReference type="InterPro" id="IPR050951">
    <property type="entry name" value="Retrovirus_Pol_polyprotein"/>
</dbReference>
<evidence type="ECO:0000256" key="4">
    <source>
        <dbReference type="ARBA" id="ARBA00022695"/>
    </source>
</evidence>
<dbReference type="CDD" id="cd09274">
    <property type="entry name" value="RNase_HI_RT_Ty3"/>
    <property type="match status" value="1"/>
</dbReference>
<evidence type="ECO:0000259" key="11">
    <source>
        <dbReference type="PROSITE" id="PS50158"/>
    </source>
</evidence>
<dbReference type="Gene3D" id="3.30.420.10">
    <property type="entry name" value="Ribonuclease H-like superfamily/Ribonuclease H"/>
    <property type="match status" value="1"/>
</dbReference>
<evidence type="ECO:0000256" key="1">
    <source>
        <dbReference type="ARBA" id="ARBA00012493"/>
    </source>
</evidence>
<dbReference type="InterPro" id="IPR021109">
    <property type="entry name" value="Peptidase_aspartic_dom_sf"/>
</dbReference>
<dbReference type="Gene3D" id="3.10.10.10">
    <property type="entry name" value="HIV Type 1 Reverse Transcriptase, subunit A, domain 1"/>
    <property type="match status" value="1"/>
</dbReference>
<feature type="compositionally biased region" description="Basic and acidic residues" evidence="10">
    <location>
        <begin position="231"/>
        <end position="243"/>
    </location>
</feature>
<keyword evidence="4" id="KW-0548">Nucleotidyltransferase</keyword>
<dbReference type="Gene3D" id="2.40.70.10">
    <property type="entry name" value="Acid Proteases"/>
    <property type="match status" value="1"/>
</dbReference>
<keyword evidence="6" id="KW-0255">Endonuclease</keyword>
<accession>A0A6A3X2L2</accession>
<dbReference type="GO" id="GO:0004519">
    <property type="term" value="F:endonuclease activity"/>
    <property type="evidence" value="ECO:0007669"/>
    <property type="project" value="UniProtKB-KW"/>
</dbReference>
<feature type="region of interest" description="Disordered" evidence="10">
    <location>
        <begin position="1867"/>
        <end position="2009"/>
    </location>
</feature>
<dbReference type="InterPro" id="IPR043502">
    <property type="entry name" value="DNA/RNA_pol_sf"/>
</dbReference>
<evidence type="ECO:0000256" key="9">
    <source>
        <dbReference type="PROSITE-ProRule" id="PRU00047"/>
    </source>
</evidence>
<evidence type="ECO:0000313" key="13">
    <source>
        <dbReference type="EMBL" id="KAE9191395.1"/>
    </source>
</evidence>
<reference evidence="13 14" key="1">
    <citation type="submission" date="2018-08" db="EMBL/GenBank/DDBJ databases">
        <title>Genomic investigation of the strawberry pathogen Phytophthora fragariae indicates pathogenicity is determined by transcriptional variation in three key races.</title>
        <authorList>
            <person name="Adams T.M."/>
            <person name="Armitage A.D."/>
            <person name="Sobczyk M.K."/>
            <person name="Bates H.J."/>
            <person name="Dunwell J.M."/>
            <person name="Nellist C.F."/>
            <person name="Harrison R.J."/>
        </authorList>
    </citation>
    <scope>NUCLEOTIDE SEQUENCE [LARGE SCALE GENOMIC DNA]</scope>
    <source>
        <strain evidence="13 14">BC-1</strain>
    </source>
</reference>
<dbReference type="GO" id="GO:0008233">
    <property type="term" value="F:peptidase activity"/>
    <property type="evidence" value="ECO:0007669"/>
    <property type="project" value="UniProtKB-KW"/>
</dbReference>
<evidence type="ECO:0000256" key="8">
    <source>
        <dbReference type="ARBA" id="ARBA00022918"/>
    </source>
</evidence>
<feature type="compositionally biased region" description="Basic residues" evidence="10">
    <location>
        <begin position="264"/>
        <end position="274"/>
    </location>
</feature>
<evidence type="ECO:0000313" key="14">
    <source>
        <dbReference type="Proteomes" id="UP000440367"/>
    </source>
</evidence>
<dbReference type="InterPro" id="IPR036397">
    <property type="entry name" value="RNaseH_sf"/>
</dbReference>
<dbReference type="InterPro" id="IPR001878">
    <property type="entry name" value="Znf_CCHC"/>
</dbReference>
<dbReference type="EMBL" id="QXGD01002244">
    <property type="protein sequence ID" value="KAE9191395.1"/>
    <property type="molecule type" value="Genomic_DNA"/>
</dbReference>
<keyword evidence="9" id="KW-0479">Metal-binding</keyword>
<dbReference type="InterPro" id="IPR043128">
    <property type="entry name" value="Rev_trsase/Diguanyl_cyclase"/>
</dbReference>
<feature type="compositionally biased region" description="Gly residues" evidence="10">
    <location>
        <begin position="102"/>
        <end position="112"/>
    </location>
</feature>
<dbReference type="InterPro" id="IPR036875">
    <property type="entry name" value="Znf_CCHC_sf"/>
</dbReference>
<dbReference type="PROSITE" id="PS50994">
    <property type="entry name" value="INTEGRASE"/>
    <property type="match status" value="1"/>
</dbReference>
<feature type="region of interest" description="Disordered" evidence="10">
    <location>
        <begin position="220"/>
        <end position="357"/>
    </location>
</feature>
<dbReference type="Pfam" id="PF00078">
    <property type="entry name" value="RVT_1"/>
    <property type="match status" value="1"/>
</dbReference>
<dbReference type="PANTHER" id="PTHR37984">
    <property type="entry name" value="PROTEIN CBG26694"/>
    <property type="match status" value="1"/>
</dbReference>
<evidence type="ECO:0000256" key="7">
    <source>
        <dbReference type="ARBA" id="ARBA00022801"/>
    </source>
</evidence>
<evidence type="ECO:0000256" key="2">
    <source>
        <dbReference type="ARBA" id="ARBA00022670"/>
    </source>
</evidence>
<sequence length="2045" mass="224719">MQRKAESTCHYCGQNGHWWRKCRVRIAGTQPAVNQQPPPARQQQPTAAVATIEAEARLPGEDEFSQEVTDVVTSTSGPPEKCEVEQRVQSSDRAVHARPQDRGGGQVKGKSGGVKDVVDCGGKKGGGAEAVVTSGDQELCVGVNADVGCDVKSGGADVVAGSGGADAVVGDGVEKSGDVEEVGVGGAEVVGGRDGKSGGTEEVVGGGAEAIAGGAAEDVVGSNADAVGDGGEVRADSDEEKGGSTDAVGGRSKEKSGDSDPHARHVLGKRRRSTTTRTAARRSAASGHPSSDVVMRQDVDSSPGQSTTPRAAAATTEMEDETGQGDQSVEVAADSAPRPETTATPVVPVPPRGVQRMPLLVSGGRTTSRRRRAEGALAIATGILATEFREQHQERAKVLRTMVKRLVDGLHGDGGPERIDERRQAVQTVVAVVRKAERRRPKLKKGASTTAPAGRNGGHRQRAAPMGEDVWLRHVQAYEEGAPQGLDEEGSLAAMRALRRRATKESKKFRVARRVRRLQRQQQMYEQLEEKGKTKMRHKQPQMRASYHYERRGGYGDVELIDDGKGKSVRKAQLRAASSGEPTSLPTALLTVSKARMLEIRLDTCAQFSVAGIELRKYGRCLTREAPVDVVEGFGGGQVRVLGVWRFVGTTVYQQRIAVDALLVEGQGSEMLIGEDWMAEHQVKLDFGKRELKYHDDHGQKVILPFVCHGVTPLMQASGKCQATVRLAKTVKLGTNTRSIVRMKVDAADGTTGIFLPKPTSKRHLLLAPTVDTVRDGVIRVAVLNVEGRREKLPARDVLGTWVPTDETMQLLEMNGELERARVAEWVAKLKKDDATPLTNEDSLDIGEMRPEERDLVVALLRQYANIVEKKKGCPPLAQTEVVHHINTGDAAPIMMRRRRHAVSENAIIDKEVDDMLQDGVIEEGSGAWGFPVVLVRKKDGSVRFCIDYRALNAVTVKDVYPLPRVDETLEALYDSRRFTSLDLHAGYWQHAVAQQDKPKTAFTTRRGLFQFCRMPFGLCNAPSTFQRLMDCVLRGLTWVCCLVYLDDVIIFTKGSVARHVVELAVVLERLSAAGLSLKASKCSFATTHMEYLGHDLATEGIRPTERLVKAVAEFPRPTDPAGVRRFVALAGYYRRFLPSFGARMSPLTKLLRKTTEWEWGSEQEEAFVWAKAWLSRKPVLIYPDYRLPFKLSTDASKTGLGAVLSQDQGKGDQPVAYASKVNNPTVAKYNISELECLAVVWAVRLFRPHLYGRKFTIVTDHVALKWLMTTKEPAGRLHRWALTLQEFDFEVVYRPGRENHVADALSRGPVHEGEQDSSERGAAQDDPAIGRQCMDGDEDMGCDSTPEDATPDDIASRRATVAVAVGKKEEQCLTMEMIATAVAMQIVPTTHRRATVRAVSSSGAAASPDGVTAAADASASVAGEAVPSPDVRQELENEIDRAADDVVRAVIVQRVEAAELGLVQFTDEDVKREQAKSVMVQTLKQKGTYRGQRVFTGEDGIVHAEVGEGESRMILPARYWALAFKEAHDSLWAGHLRGPQTYERLRRLYWWPHMREAVRDWVSACQDCGSRKARPRMVVPPLRSVKTGDVCDRWAIDVAGPLPVTMHGNRYVIAAVEYTTRYAVAEAVSEHTAKAIAQFLMNKVVLVYGPMREIMMDGAMEFGSKATAELLELMQAKQSTPVPYRPNLLGLVERFHRTWKDMISLYVDKEQTDWDDFLPSALYAYNSSQHATHGFQPNELMMGRKLRTPVELLRRSRLVYPHSKLEAYHEVLLQDLRTARELAAIALQKEQARQALYYNRRNARHRSDFRLQQLVWIYRPAKGPGITKFGHRWRGPAQIVEDAGYDNYLVRMLEWRRTLREEAIAAADIDPEDEESVPQEMPNADSEVSGAAQPDTVAVEADEQRPTDSSQQVQPGVEAAPTSAPRRAGQKRKQAAKPVAQQGHPDEADDATDAATTTSRRKKARPARTASSSTQRDGVASRTRARIRQAPYTNEEAAGDRAGRDESPVRAYARAGVLDPESSYEVADQDADAMMEMLTCNLEA</sequence>
<feature type="domain" description="CCHC-type" evidence="11">
    <location>
        <begin position="9"/>
        <end position="23"/>
    </location>
</feature>
<dbReference type="SUPFAM" id="SSF56672">
    <property type="entry name" value="DNA/RNA polymerases"/>
    <property type="match status" value="1"/>
</dbReference>
<evidence type="ECO:0000256" key="10">
    <source>
        <dbReference type="SAM" id="MobiDB-lite"/>
    </source>
</evidence>
<evidence type="ECO:0000256" key="3">
    <source>
        <dbReference type="ARBA" id="ARBA00022679"/>
    </source>
</evidence>
<evidence type="ECO:0000259" key="12">
    <source>
        <dbReference type="PROSITE" id="PS50994"/>
    </source>
</evidence>
<dbReference type="Gene3D" id="1.10.340.70">
    <property type="match status" value="1"/>
</dbReference>
<dbReference type="SUPFAM" id="SSF57756">
    <property type="entry name" value="Retrovirus zinc finger-like domains"/>
    <property type="match status" value="1"/>
</dbReference>
<feature type="region of interest" description="Disordered" evidence="10">
    <location>
        <begin position="57"/>
        <end position="114"/>
    </location>
</feature>
<dbReference type="GO" id="GO:0008270">
    <property type="term" value="F:zinc ion binding"/>
    <property type="evidence" value="ECO:0007669"/>
    <property type="project" value="UniProtKB-KW"/>
</dbReference>
<dbReference type="GO" id="GO:0003964">
    <property type="term" value="F:RNA-directed DNA polymerase activity"/>
    <property type="evidence" value="ECO:0007669"/>
    <property type="project" value="UniProtKB-KW"/>
</dbReference>
<feature type="region of interest" description="Disordered" evidence="10">
    <location>
        <begin position="1304"/>
        <end position="1353"/>
    </location>
</feature>
<dbReference type="Proteomes" id="UP000440367">
    <property type="component" value="Unassembled WGS sequence"/>
</dbReference>
<comment type="caution">
    <text evidence="13">The sequence shown here is derived from an EMBL/GenBank/DDBJ whole genome shotgun (WGS) entry which is preliminary data.</text>
</comment>
<feature type="compositionally biased region" description="Polar residues" evidence="10">
    <location>
        <begin position="66"/>
        <end position="77"/>
    </location>
</feature>
<feature type="compositionally biased region" description="Basic and acidic residues" evidence="10">
    <location>
        <begin position="1999"/>
        <end position="2009"/>
    </location>
</feature>
<dbReference type="InterPro" id="IPR041373">
    <property type="entry name" value="RT_RNaseH"/>
</dbReference>
<keyword evidence="9" id="KW-0862">Zinc</keyword>
<dbReference type="SUPFAM" id="SSF53098">
    <property type="entry name" value="Ribonuclease H-like"/>
    <property type="match status" value="1"/>
</dbReference>
<keyword evidence="9" id="KW-0863">Zinc-finger</keyword>
<name>A0A6A3X2L2_9STRA</name>
<dbReference type="FunFam" id="3.10.10.10:FF:000007">
    <property type="entry name" value="Retrovirus-related Pol polyprotein from transposon 17.6-like Protein"/>
    <property type="match status" value="1"/>
</dbReference>
<feature type="region of interest" description="Disordered" evidence="10">
    <location>
        <begin position="437"/>
        <end position="463"/>
    </location>
</feature>
<dbReference type="Pfam" id="PF17917">
    <property type="entry name" value="RT_RNaseH"/>
    <property type="match status" value="1"/>
</dbReference>
<dbReference type="InterPro" id="IPR001584">
    <property type="entry name" value="Integrase_cat-core"/>
</dbReference>
<organism evidence="13 14">
    <name type="scientific">Phytophthora fragariae</name>
    <dbReference type="NCBI Taxonomy" id="53985"/>
    <lineage>
        <taxon>Eukaryota</taxon>
        <taxon>Sar</taxon>
        <taxon>Stramenopiles</taxon>
        <taxon>Oomycota</taxon>
        <taxon>Peronosporomycetes</taxon>
        <taxon>Peronosporales</taxon>
        <taxon>Peronosporaceae</taxon>
        <taxon>Phytophthora</taxon>
    </lineage>
</organism>
<keyword evidence="2" id="KW-0645">Protease</keyword>
<dbReference type="InterPro" id="IPR000477">
    <property type="entry name" value="RT_dom"/>
</dbReference>
<dbReference type="GO" id="GO:0003676">
    <property type="term" value="F:nucleic acid binding"/>
    <property type="evidence" value="ECO:0007669"/>
    <property type="project" value="InterPro"/>
</dbReference>
<feature type="compositionally biased region" description="Low complexity" evidence="10">
    <location>
        <begin position="338"/>
        <end position="357"/>
    </location>
</feature>
<dbReference type="Pfam" id="PF00665">
    <property type="entry name" value="rve"/>
    <property type="match status" value="1"/>
</dbReference>
<feature type="compositionally biased region" description="Acidic residues" evidence="10">
    <location>
        <begin position="1336"/>
        <end position="1352"/>
    </location>
</feature>
<dbReference type="InterPro" id="IPR012337">
    <property type="entry name" value="RNaseH-like_sf"/>
</dbReference>